<proteinExistence type="predicted"/>
<feature type="transmembrane region" description="Helical" evidence="1">
    <location>
        <begin position="78"/>
        <end position="97"/>
    </location>
</feature>
<feature type="transmembrane region" description="Helical" evidence="1">
    <location>
        <begin position="192"/>
        <end position="210"/>
    </location>
</feature>
<name>A0A0J8GVE0_9ALTE</name>
<feature type="transmembrane region" description="Helical" evidence="1">
    <location>
        <begin position="152"/>
        <end position="172"/>
    </location>
</feature>
<gene>
    <name evidence="2" type="ORF">XM47_09565</name>
</gene>
<organism evidence="2 3">
    <name type="scientific">Catenovulum maritimum</name>
    <dbReference type="NCBI Taxonomy" id="1513271"/>
    <lineage>
        <taxon>Bacteria</taxon>
        <taxon>Pseudomonadati</taxon>
        <taxon>Pseudomonadota</taxon>
        <taxon>Gammaproteobacteria</taxon>
        <taxon>Alteromonadales</taxon>
        <taxon>Alteromonadaceae</taxon>
        <taxon>Catenovulum</taxon>
    </lineage>
</organism>
<dbReference type="Proteomes" id="UP000037600">
    <property type="component" value="Unassembled WGS sequence"/>
</dbReference>
<dbReference type="EMBL" id="LAZL01000012">
    <property type="protein sequence ID" value="KMT65274.1"/>
    <property type="molecule type" value="Genomic_DNA"/>
</dbReference>
<accession>A0A0J8GVE0</accession>
<sequence length="217" mass="24315">MTRTNSKWYFLSLLLLALIVKWLPFINLPFKWLATYFHELSHGLMAILTGGKIQYIELYVNGGGLCVSQGGIQLLTSFIGYAGAVGWGMLMVYSATLKAKVVKFISLSLVLICVLSLLLWIRDILSMLVIIAVTLTLALPLTKLATQWVKPFMMFLGIITMLNAIYSPLYLIDGRSLGDGATLAKLTYIPEIFWVAVWFILGCLGLYKTWRSTYAEQ</sequence>
<feature type="transmembrane region" description="Helical" evidence="1">
    <location>
        <begin position="104"/>
        <end position="121"/>
    </location>
</feature>
<evidence type="ECO:0000313" key="2">
    <source>
        <dbReference type="EMBL" id="KMT65274.1"/>
    </source>
</evidence>
<keyword evidence="1" id="KW-0472">Membrane</keyword>
<dbReference type="PATRIC" id="fig|1513271.3.peg.1944"/>
<dbReference type="InterPro" id="IPR049500">
    <property type="entry name" value="Peptidase_M50B-like"/>
</dbReference>
<dbReference type="RefSeq" id="WP_077066526.1">
    <property type="nucleotide sequence ID" value="NZ_KQ130489.1"/>
</dbReference>
<feature type="transmembrane region" description="Helical" evidence="1">
    <location>
        <begin position="127"/>
        <end position="145"/>
    </location>
</feature>
<protein>
    <recommendedName>
        <fullName evidence="4">Membrane zinc metalloprotease</fullName>
    </recommendedName>
</protein>
<dbReference type="OrthoDB" id="7425566at2"/>
<dbReference type="Pfam" id="PF13398">
    <property type="entry name" value="Peptidase_M50B"/>
    <property type="match status" value="1"/>
</dbReference>
<feature type="transmembrane region" description="Helical" evidence="1">
    <location>
        <begin position="7"/>
        <end position="26"/>
    </location>
</feature>
<keyword evidence="1" id="KW-1133">Transmembrane helix</keyword>
<dbReference type="PANTHER" id="PTHR33979:SF2">
    <property type="entry name" value="PEPTIDASE M50B-LIKE-DOMAIN-CONTAINING PROTEIN"/>
    <property type="match status" value="1"/>
</dbReference>
<dbReference type="AlphaFoldDB" id="A0A0J8GVE0"/>
<evidence type="ECO:0008006" key="4">
    <source>
        <dbReference type="Google" id="ProtNLM"/>
    </source>
</evidence>
<evidence type="ECO:0000256" key="1">
    <source>
        <dbReference type="SAM" id="Phobius"/>
    </source>
</evidence>
<reference evidence="2 3" key="1">
    <citation type="submission" date="2015-04" db="EMBL/GenBank/DDBJ databases">
        <title>Draft Genome Sequence of the Novel Agar-Digesting Marine Bacterium Q1.</title>
        <authorList>
            <person name="Li Y."/>
            <person name="Li D."/>
            <person name="Chen G."/>
            <person name="Du Z."/>
        </authorList>
    </citation>
    <scope>NUCLEOTIDE SEQUENCE [LARGE SCALE GENOMIC DNA]</scope>
    <source>
        <strain evidence="2 3">Q1</strain>
    </source>
</reference>
<comment type="caution">
    <text evidence="2">The sequence shown here is derived from an EMBL/GenBank/DDBJ whole genome shotgun (WGS) entry which is preliminary data.</text>
</comment>
<keyword evidence="1" id="KW-0812">Transmembrane</keyword>
<dbReference type="STRING" id="1513271.XM47_09565"/>
<dbReference type="PANTHER" id="PTHR33979">
    <property type="entry name" value="OS02G0221600 PROTEIN"/>
    <property type="match status" value="1"/>
</dbReference>
<keyword evidence="3" id="KW-1185">Reference proteome</keyword>
<evidence type="ECO:0000313" key="3">
    <source>
        <dbReference type="Proteomes" id="UP000037600"/>
    </source>
</evidence>